<accession>B7FRE7</accession>
<feature type="compositionally biased region" description="Low complexity" evidence="1">
    <location>
        <begin position="145"/>
        <end position="158"/>
    </location>
</feature>
<evidence type="ECO:0000313" key="3">
    <source>
        <dbReference type="Proteomes" id="UP000000759"/>
    </source>
</evidence>
<evidence type="ECO:0000256" key="1">
    <source>
        <dbReference type="SAM" id="MobiDB-lite"/>
    </source>
</evidence>
<reference evidence="3" key="2">
    <citation type="submission" date="2008-08" db="EMBL/GenBank/DDBJ databases">
        <authorList>
            <consortium name="Diatom Consortium"/>
            <person name="Grigoriev I."/>
            <person name="Grimwood J."/>
            <person name="Kuo A."/>
            <person name="Otillar R.P."/>
            <person name="Salamov A."/>
            <person name="Detter J.C."/>
            <person name="Lindquist E."/>
            <person name="Shapiro H."/>
            <person name="Lucas S."/>
            <person name="Glavina del Rio T."/>
            <person name="Pitluck S."/>
            <person name="Rokhsar D."/>
            <person name="Bowler C."/>
        </authorList>
    </citation>
    <scope>GENOME REANNOTATION</scope>
    <source>
        <strain evidence="3">CCAP 1055/1</strain>
    </source>
</reference>
<feature type="region of interest" description="Disordered" evidence="1">
    <location>
        <begin position="86"/>
        <end position="169"/>
    </location>
</feature>
<dbReference type="RefSeq" id="XP_002177028.1">
    <property type="nucleotide sequence ID" value="XM_002176992.1"/>
</dbReference>
<dbReference type="KEGG" id="pti:PHATRDRAFT_42469"/>
<dbReference type="HOGENOM" id="CLU_1411295_0_0_1"/>
<dbReference type="Proteomes" id="UP000000759">
    <property type="component" value="Chromosome 1"/>
</dbReference>
<dbReference type="InParanoid" id="B7FRE7"/>
<feature type="compositionally biased region" description="Basic and acidic residues" evidence="1">
    <location>
        <begin position="159"/>
        <end position="168"/>
    </location>
</feature>
<dbReference type="EMBL" id="CM000605">
    <property type="protein sequence ID" value="EEC51491.1"/>
    <property type="molecule type" value="Genomic_DNA"/>
</dbReference>
<feature type="compositionally biased region" description="Polar residues" evidence="1">
    <location>
        <begin position="103"/>
        <end position="112"/>
    </location>
</feature>
<organism evidence="2 3">
    <name type="scientific">Phaeodactylum tricornutum (strain CCAP 1055/1)</name>
    <dbReference type="NCBI Taxonomy" id="556484"/>
    <lineage>
        <taxon>Eukaryota</taxon>
        <taxon>Sar</taxon>
        <taxon>Stramenopiles</taxon>
        <taxon>Ochrophyta</taxon>
        <taxon>Bacillariophyta</taxon>
        <taxon>Bacillariophyceae</taxon>
        <taxon>Bacillariophycidae</taxon>
        <taxon>Naviculales</taxon>
        <taxon>Phaeodactylaceae</taxon>
        <taxon>Phaeodactylum</taxon>
    </lineage>
</organism>
<proteinExistence type="predicted"/>
<reference evidence="2 3" key="1">
    <citation type="journal article" date="2008" name="Nature">
        <title>The Phaeodactylum genome reveals the evolutionary history of diatom genomes.</title>
        <authorList>
            <person name="Bowler C."/>
            <person name="Allen A.E."/>
            <person name="Badger J.H."/>
            <person name="Grimwood J."/>
            <person name="Jabbari K."/>
            <person name="Kuo A."/>
            <person name="Maheswari U."/>
            <person name="Martens C."/>
            <person name="Maumus F."/>
            <person name="Otillar R.P."/>
            <person name="Rayko E."/>
            <person name="Salamov A."/>
            <person name="Vandepoele K."/>
            <person name="Beszteri B."/>
            <person name="Gruber A."/>
            <person name="Heijde M."/>
            <person name="Katinka M."/>
            <person name="Mock T."/>
            <person name="Valentin K."/>
            <person name="Verret F."/>
            <person name="Berges J.A."/>
            <person name="Brownlee C."/>
            <person name="Cadoret J.P."/>
            <person name="Chiovitti A."/>
            <person name="Choi C.J."/>
            <person name="Coesel S."/>
            <person name="De Martino A."/>
            <person name="Detter J.C."/>
            <person name="Durkin C."/>
            <person name="Falciatore A."/>
            <person name="Fournet J."/>
            <person name="Haruta M."/>
            <person name="Huysman M.J."/>
            <person name="Jenkins B.D."/>
            <person name="Jiroutova K."/>
            <person name="Jorgensen R.E."/>
            <person name="Joubert Y."/>
            <person name="Kaplan A."/>
            <person name="Kroger N."/>
            <person name="Kroth P.G."/>
            <person name="La Roche J."/>
            <person name="Lindquist E."/>
            <person name="Lommer M."/>
            <person name="Martin-Jezequel V."/>
            <person name="Lopez P.J."/>
            <person name="Lucas S."/>
            <person name="Mangogna M."/>
            <person name="McGinnis K."/>
            <person name="Medlin L.K."/>
            <person name="Montsant A."/>
            <person name="Oudot-Le Secq M.P."/>
            <person name="Napoli C."/>
            <person name="Obornik M."/>
            <person name="Parker M.S."/>
            <person name="Petit J.L."/>
            <person name="Porcel B.M."/>
            <person name="Poulsen N."/>
            <person name="Robison M."/>
            <person name="Rychlewski L."/>
            <person name="Rynearson T.A."/>
            <person name="Schmutz J."/>
            <person name="Shapiro H."/>
            <person name="Siaut M."/>
            <person name="Stanley M."/>
            <person name="Sussman M.R."/>
            <person name="Taylor A.R."/>
            <person name="Vardi A."/>
            <person name="von Dassow P."/>
            <person name="Vyverman W."/>
            <person name="Willis A."/>
            <person name="Wyrwicz L.S."/>
            <person name="Rokhsar D.S."/>
            <person name="Weissenbach J."/>
            <person name="Armbrust E.V."/>
            <person name="Green B.R."/>
            <person name="Van de Peer Y."/>
            <person name="Grigoriev I.V."/>
        </authorList>
    </citation>
    <scope>NUCLEOTIDE SEQUENCE [LARGE SCALE GENOMIC DNA]</scope>
    <source>
        <strain evidence="2 3">CCAP 1055/1</strain>
    </source>
</reference>
<protein>
    <submittedName>
        <fullName evidence="2">Uncharacterized protein</fullName>
    </submittedName>
</protein>
<keyword evidence="3" id="KW-1185">Reference proteome</keyword>
<evidence type="ECO:0000313" key="2">
    <source>
        <dbReference type="EMBL" id="EEC51491.1"/>
    </source>
</evidence>
<dbReference type="GeneID" id="7196039"/>
<dbReference type="AlphaFoldDB" id="B7FRE7"/>
<dbReference type="PaxDb" id="2850-Phatr42469"/>
<name>B7FRE7_PHATC</name>
<gene>
    <name evidence="2" type="ORF">PHATRDRAFT_42469</name>
</gene>
<sequence length="193" mass="20989">MLRNHILSKTCYRSLVGRLSSVGVSPTTNVIRTVENSLVLRSSLATPKFSSHSTPKNANRDELYESNFGDKLDESDFLEFGKQATIEKKIPQGSKDNTEETDSSVPSQTNPVERTIKEAKAMGQKVVGKAKDAASAIKKNMQELSTPSASVSGSSSRTLSEEEVKQKTYTDAFDESDSIEIGKKATGKIAKPK</sequence>